<reference evidence="3 4" key="1">
    <citation type="journal article" date="2016" name="Mol. Biol. Evol.">
        <title>Comparative Genomics of Early-Diverging Mushroom-Forming Fungi Provides Insights into the Origins of Lignocellulose Decay Capabilities.</title>
        <authorList>
            <person name="Nagy L.G."/>
            <person name="Riley R."/>
            <person name="Tritt A."/>
            <person name="Adam C."/>
            <person name="Daum C."/>
            <person name="Floudas D."/>
            <person name="Sun H."/>
            <person name="Yadav J.S."/>
            <person name="Pangilinan J."/>
            <person name="Larsson K.H."/>
            <person name="Matsuura K."/>
            <person name="Barry K."/>
            <person name="Labutti K."/>
            <person name="Kuo R."/>
            <person name="Ohm R.A."/>
            <person name="Bhattacharya S.S."/>
            <person name="Shirouzu T."/>
            <person name="Yoshinaga Y."/>
            <person name="Martin F.M."/>
            <person name="Grigoriev I.V."/>
            <person name="Hibbett D.S."/>
        </authorList>
    </citation>
    <scope>NUCLEOTIDE SEQUENCE [LARGE SCALE GENOMIC DNA]</scope>
    <source>
        <strain evidence="3 4">CBS 109695</strain>
    </source>
</reference>
<dbReference type="OrthoDB" id="2998174at2759"/>
<dbReference type="STRING" id="436010.A0A166LT25"/>
<keyword evidence="4" id="KW-1185">Reference proteome</keyword>
<sequence length="278" mass="32601">MDGFEEDFIRSPQFQTYLQLGTLANAVYGTFLGIYLIRCSEYIGVLAHLKNYSTQQWICLFAAFTIYFDDILEKDASMVREFQQRFLAGQPQEYPLLDQYAAFVRKAWIHFHPTAANLIVTAALDFITSLLIDADFPHMDVHRRAVNYPRWMRRLNGSSLPYAFFIFPSEIPLEHYIQVISDTQTIIDDINDLFSFYKEEMRGETTNQVSLMAQLEGKTKIESLRQLSEESIQRIQRSRDILSSHPEAYDIYTNHFLTGYVRFYITEKRYKLKDLDLA</sequence>
<dbReference type="InterPro" id="IPR024652">
    <property type="entry name" value="Trichodiene_synth"/>
</dbReference>
<organism evidence="3 4">
    <name type="scientific">Athelia psychrophila</name>
    <dbReference type="NCBI Taxonomy" id="1759441"/>
    <lineage>
        <taxon>Eukaryota</taxon>
        <taxon>Fungi</taxon>
        <taxon>Dikarya</taxon>
        <taxon>Basidiomycota</taxon>
        <taxon>Agaricomycotina</taxon>
        <taxon>Agaricomycetes</taxon>
        <taxon>Agaricomycetidae</taxon>
        <taxon>Atheliales</taxon>
        <taxon>Atheliaceae</taxon>
        <taxon>Athelia</taxon>
    </lineage>
</organism>
<dbReference type="EMBL" id="KV417533">
    <property type="protein sequence ID" value="KZP23289.1"/>
    <property type="molecule type" value="Genomic_DNA"/>
</dbReference>
<gene>
    <name evidence="3" type="ORF">FIBSPDRAFT_737566</name>
</gene>
<dbReference type="Pfam" id="PF06330">
    <property type="entry name" value="TRI5"/>
    <property type="match status" value="1"/>
</dbReference>
<dbReference type="GO" id="GO:0016838">
    <property type="term" value="F:carbon-oxygen lyase activity, acting on phosphates"/>
    <property type="evidence" value="ECO:0007669"/>
    <property type="project" value="InterPro"/>
</dbReference>
<dbReference type="AlphaFoldDB" id="A0A166LT25"/>
<dbReference type="Proteomes" id="UP000076532">
    <property type="component" value="Unassembled WGS sequence"/>
</dbReference>
<accession>A0A166LT25</accession>
<proteinExistence type="inferred from homology"/>
<dbReference type="SFLD" id="SFLDS00005">
    <property type="entry name" value="Isoprenoid_Synthase_Type_I"/>
    <property type="match status" value="1"/>
</dbReference>
<keyword evidence="2" id="KW-0456">Lyase</keyword>
<evidence type="ECO:0000256" key="2">
    <source>
        <dbReference type="ARBA" id="ARBA00023239"/>
    </source>
</evidence>
<protein>
    <submittedName>
        <fullName evidence="3">Terpenoid synthase</fullName>
    </submittedName>
</protein>
<dbReference type="SFLD" id="SFLDG01021">
    <property type="entry name" value="Trichodiene_Synthase_Like"/>
    <property type="match status" value="1"/>
</dbReference>
<dbReference type="Gene3D" id="1.10.600.10">
    <property type="entry name" value="Farnesyl Diphosphate Synthase"/>
    <property type="match status" value="1"/>
</dbReference>
<comment type="similarity">
    <text evidence="1">Belongs to the trichodiene synthase family.</text>
</comment>
<dbReference type="SUPFAM" id="SSF48576">
    <property type="entry name" value="Terpenoid synthases"/>
    <property type="match status" value="1"/>
</dbReference>
<evidence type="ECO:0000256" key="1">
    <source>
        <dbReference type="ARBA" id="ARBA00007946"/>
    </source>
</evidence>
<name>A0A166LT25_9AGAM</name>
<evidence type="ECO:0000313" key="4">
    <source>
        <dbReference type="Proteomes" id="UP000076532"/>
    </source>
</evidence>
<evidence type="ECO:0000313" key="3">
    <source>
        <dbReference type="EMBL" id="KZP23289.1"/>
    </source>
</evidence>
<dbReference type="InterPro" id="IPR008949">
    <property type="entry name" value="Isoprenoid_synthase_dom_sf"/>
</dbReference>